<feature type="non-terminal residue" evidence="2">
    <location>
        <position position="1068"/>
    </location>
</feature>
<dbReference type="Proteomes" id="UP000023152">
    <property type="component" value="Unassembled WGS sequence"/>
</dbReference>
<organism evidence="2 3">
    <name type="scientific">Reticulomyxa filosa</name>
    <dbReference type="NCBI Taxonomy" id="46433"/>
    <lineage>
        <taxon>Eukaryota</taxon>
        <taxon>Sar</taxon>
        <taxon>Rhizaria</taxon>
        <taxon>Retaria</taxon>
        <taxon>Foraminifera</taxon>
        <taxon>Monothalamids</taxon>
        <taxon>Reticulomyxidae</taxon>
        <taxon>Reticulomyxa</taxon>
    </lineage>
</organism>
<name>X6LIT5_RETFI</name>
<reference evidence="2 3" key="1">
    <citation type="journal article" date="2013" name="Curr. Biol.">
        <title>The Genome of the Foraminiferan Reticulomyxa filosa.</title>
        <authorList>
            <person name="Glockner G."/>
            <person name="Hulsmann N."/>
            <person name="Schleicher M."/>
            <person name="Noegel A.A."/>
            <person name="Eichinger L."/>
            <person name="Gallinger C."/>
            <person name="Pawlowski J."/>
            <person name="Sierra R."/>
            <person name="Euteneuer U."/>
            <person name="Pillet L."/>
            <person name="Moustafa A."/>
            <person name="Platzer M."/>
            <person name="Groth M."/>
            <person name="Szafranski K."/>
            <person name="Schliwa M."/>
        </authorList>
    </citation>
    <scope>NUCLEOTIDE SEQUENCE [LARGE SCALE GENOMIC DNA]</scope>
</reference>
<accession>X6LIT5</accession>
<feature type="compositionally biased region" description="Polar residues" evidence="1">
    <location>
        <begin position="817"/>
        <end position="844"/>
    </location>
</feature>
<feature type="compositionally biased region" description="Polar residues" evidence="1">
    <location>
        <begin position="798"/>
        <end position="808"/>
    </location>
</feature>
<dbReference type="PANTHER" id="PTHR36812:SF9">
    <property type="entry name" value="MYB-LIKE PROTEIN X ISOFORM X1"/>
    <property type="match status" value="1"/>
</dbReference>
<keyword evidence="3" id="KW-1185">Reference proteome</keyword>
<dbReference type="PANTHER" id="PTHR36812">
    <property type="entry name" value="NEUROFILAMENT TRIPLET M PROTEIN-LIKE PROTEIN"/>
    <property type="match status" value="1"/>
</dbReference>
<evidence type="ECO:0000313" key="2">
    <source>
        <dbReference type="EMBL" id="ETO01062.1"/>
    </source>
</evidence>
<dbReference type="EMBL" id="ASPP01039345">
    <property type="protein sequence ID" value="ETO01062.1"/>
    <property type="molecule type" value="Genomic_DNA"/>
</dbReference>
<gene>
    <name evidence="2" type="ORF">RFI_36378</name>
</gene>
<dbReference type="AlphaFoldDB" id="X6LIT5"/>
<protein>
    <submittedName>
        <fullName evidence="2">Uncharacterized protein</fullName>
    </submittedName>
</protein>
<evidence type="ECO:0000313" key="3">
    <source>
        <dbReference type="Proteomes" id="UP000023152"/>
    </source>
</evidence>
<feature type="compositionally biased region" description="Basic and acidic residues" evidence="1">
    <location>
        <begin position="342"/>
        <end position="359"/>
    </location>
</feature>
<comment type="caution">
    <text evidence="2">The sequence shown here is derived from an EMBL/GenBank/DDBJ whole genome shotgun (WGS) entry which is preliminary data.</text>
</comment>
<evidence type="ECO:0000256" key="1">
    <source>
        <dbReference type="SAM" id="MobiDB-lite"/>
    </source>
</evidence>
<proteinExistence type="predicted"/>
<feature type="compositionally biased region" description="Basic and acidic residues" evidence="1">
    <location>
        <begin position="366"/>
        <end position="453"/>
    </location>
</feature>
<sequence>MSKSSNVDIVLFFWPDIDSFTDIKRGNSSSLFLRVLLEVCSTVCIKVSQSELDNFYVDKQTVQDKMEEEEQSMGGGIQVGMKEEQKNDVSCNVEKMQSFLIEKERKQGSSNVSVASKYAFVIEGAQSTILCHCSIQEHVIEPKPLQFTFSSKEELMNYIKQTAQTYRLKLWDEAFDTWGKALIFAESICPELIEEFDRQSRLIDKEHKTQISTAQSTAQELWNSEMLGLEFEYGEIFAYKCKDRNLAEMREMAKGLSNEKTNNFFSVGCNNSSASPSKKDFDNGIVALTKFIPNNPSYHAFSNNTFRELDSDVKKLYKWYEDDLSKVEESVRKQFEQEKREAEERKEKEKEKNKNKDNNENNNNDKNTDKDKDNKKKEGTKEGEENKDKNKEETKEEENKDKDKDKDKENEKNKEKKEVEQREEATKEKQEKIKNENNNPKSDDERGQTKNENKNNQQSIGDKTTPKDSRTESGSWWIPKIEIPKKIISWLSGNTQLTEEDKQVIKDRLACYDYTQLQIRCIAGLGKIYEKYKQIFINNNKIKPVSFREGDLKKEYSNNRSKRESELNKTFLKKLNERMNNGNSLSCDINNSPKKNEFDIRGNEELVFAYGLANNEMVLVLSIDRNVSDALTVEEKYSDDDKNAGKQDVWSKQYNQNCITKIFLSSKQVLNKQKAKEELRGKITLAALSEQKHSMVLYERAKQLIHVYKWNERITDSLQQLKNKTIDLSQRVSSDDFYVASMCFDNKDDNLYILDNKIQSIALYWILQYSKVMVTLEGGYIVGIKPQEQEEEKEQEQVPTVQAQMQSDHNNDVVTEGNVQTSSETLGETPGETSGETSGKNNEPGSMKVDMKEKETQPLGSESNTTITTVNTVIIPPVKRVPTGLVECDFYVLDDSKELVRSLVLPKEFMSNGISDIRFKLILQKQAYIVSLDNQFILHCLPLQVSLKKSQLHVELTSMYGDLTNNEGATQIKPSKLDYIEYSLDKFGSKPEFYSQSKLTLHLSVLLNANESKSLSWVSKEKLTQASELVLHACDKVNRDTKKIFTYLDWQCLPIAIDATKKQIYLKD</sequence>
<feature type="region of interest" description="Disordered" evidence="1">
    <location>
        <begin position="342"/>
        <end position="476"/>
    </location>
</feature>
<feature type="region of interest" description="Disordered" evidence="1">
    <location>
        <begin position="791"/>
        <end position="863"/>
    </location>
</feature>